<name>A0A917W3H0_9ACTN</name>
<gene>
    <name evidence="10" type="ORF">GCM10011575_15630</name>
</gene>
<evidence type="ECO:0000256" key="4">
    <source>
        <dbReference type="ARBA" id="ARBA00022801"/>
    </source>
</evidence>
<dbReference type="RefSeq" id="WP_188894632.1">
    <property type="nucleotide sequence ID" value="NZ_BMMZ01000003.1"/>
</dbReference>
<dbReference type="PROSITE" id="PS00138">
    <property type="entry name" value="SUBTILASE_SER"/>
    <property type="match status" value="1"/>
</dbReference>
<dbReference type="InterPro" id="IPR023828">
    <property type="entry name" value="Peptidase_S8_Ser-AS"/>
</dbReference>
<protein>
    <submittedName>
        <fullName evidence="10">Serine protease</fullName>
    </submittedName>
</protein>
<keyword evidence="11" id="KW-1185">Reference proteome</keyword>
<evidence type="ECO:0000256" key="3">
    <source>
        <dbReference type="ARBA" id="ARBA00022723"/>
    </source>
</evidence>
<feature type="chain" id="PRO_5036850337" evidence="8">
    <location>
        <begin position="32"/>
        <end position="664"/>
    </location>
</feature>
<comment type="caution">
    <text evidence="10">The sequence shown here is derived from an EMBL/GenBank/DDBJ whole genome shotgun (WGS) entry which is preliminary data.</text>
</comment>
<dbReference type="CDD" id="cd11377">
    <property type="entry name" value="Pro-peptidase_S53"/>
    <property type="match status" value="1"/>
</dbReference>
<dbReference type="InterPro" id="IPR000209">
    <property type="entry name" value="Peptidase_S8/S53_dom"/>
</dbReference>
<evidence type="ECO:0000256" key="8">
    <source>
        <dbReference type="SAM" id="SignalP"/>
    </source>
</evidence>
<dbReference type="InterPro" id="IPR036852">
    <property type="entry name" value="Peptidase_S8/S53_dom_sf"/>
</dbReference>
<dbReference type="PANTHER" id="PTHR14218:SF15">
    <property type="entry name" value="TRIPEPTIDYL-PEPTIDASE 1"/>
    <property type="match status" value="1"/>
</dbReference>
<keyword evidence="5" id="KW-0720">Serine protease</keyword>
<dbReference type="Pfam" id="PF09286">
    <property type="entry name" value="Pro-kuma_activ"/>
    <property type="match status" value="1"/>
</dbReference>
<evidence type="ECO:0000256" key="6">
    <source>
        <dbReference type="ARBA" id="ARBA00022837"/>
    </source>
</evidence>
<dbReference type="PANTHER" id="PTHR14218">
    <property type="entry name" value="PROTEASE S8 TRIPEPTIDYL PEPTIDASE I CLN2"/>
    <property type="match status" value="1"/>
</dbReference>
<dbReference type="InterPro" id="IPR030400">
    <property type="entry name" value="Sedolisin_dom"/>
</dbReference>
<proteinExistence type="predicted"/>
<evidence type="ECO:0000256" key="5">
    <source>
        <dbReference type="ARBA" id="ARBA00022825"/>
    </source>
</evidence>
<evidence type="ECO:0000313" key="11">
    <source>
        <dbReference type="Proteomes" id="UP000613840"/>
    </source>
</evidence>
<organism evidence="10 11">
    <name type="scientific">Microlunatus endophyticus</name>
    <dbReference type="NCBI Taxonomy" id="1716077"/>
    <lineage>
        <taxon>Bacteria</taxon>
        <taxon>Bacillati</taxon>
        <taxon>Actinomycetota</taxon>
        <taxon>Actinomycetes</taxon>
        <taxon>Propionibacteriales</taxon>
        <taxon>Propionibacteriaceae</taxon>
        <taxon>Microlunatus</taxon>
    </lineage>
</organism>
<dbReference type="GO" id="GO:0004252">
    <property type="term" value="F:serine-type endopeptidase activity"/>
    <property type="evidence" value="ECO:0007669"/>
    <property type="project" value="InterPro"/>
</dbReference>
<evidence type="ECO:0000256" key="7">
    <source>
        <dbReference type="ARBA" id="ARBA00023145"/>
    </source>
</evidence>
<dbReference type="PROSITE" id="PS51695">
    <property type="entry name" value="SEDOLISIN"/>
    <property type="match status" value="1"/>
</dbReference>
<dbReference type="CDD" id="cd04056">
    <property type="entry name" value="Peptidases_S53"/>
    <property type="match status" value="1"/>
</dbReference>
<dbReference type="SMART" id="SM00944">
    <property type="entry name" value="Pro-kuma_activ"/>
    <property type="match status" value="1"/>
</dbReference>
<reference evidence="10" key="2">
    <citation type="submission" date="2020-09" db="EMBL/GenBank/DDBJ databases">
        <authorList>
            <person name="Sun Q."/>
            <person name="Zhou Y."/>
        </authorList>
    </citation>
    <scope>NUCLEOTIDE SEQUENCE</scope>
    <source>
        <strain evidence="10">CGMCC 4.7306</strain>
    </source>
</reference>
<dbReference type="SUPFAM" id="SSF54897">
    <property type="entry name" value="Protease propeptides/inhibitors"/>
    <property type="match status" value="1"/>
</dbReference>
<dbReference type="Proteomes" id="UP000613840">
    <property type="component" value="Unassembled WGS sequence"/>
</dbReference>
<dbReference type="SUPFAM" id="SSF52743">
    <property type="entry name" value="Subtilisin-like"/>
    <property type="match status" value="1"/>
</dbReference>
<dbReference type="InterPro" id="IPR015366">
    <property type="entry name" value="S53_propep"/>
</dbReference>
<evidence type="ECO:0000256" key="2">
    <source>
        <dbReference type="ARBA" id="ARBA00022670"/>
    </source>
</evidence>
<dbReference type="Gene3D" id="3.40.50.200">
    <property type="entry name" value="Peptidase S8/S53 domain"/>
    <property type="match status" value="1"/>
</dbReference>
<sequence>MPPARLRRRIVAAGALISAGCLALATSQAQAAPTDAKAHVLKGSVAPEISGHPAIGAAAASQTRTVQLWLKPKAAAESFATAVSTPGSLTYRHFLTPDQYTQAYGAGSATIKQVRSWLTGHGFSHLSTDSQHNYVSAQAPVSTVQKAFSVKINKYRVTGPDGTQQTVTSNDRDITLPAALGSDVSAVTGLDTIQPRTFHSARPTTAKTAAAQAATAEAAAADPDADCSTYYGQKTKTGLPKYKGSTSFPYVGCGYTAKQLRAAYGMNTANNGAGQTIAYIEIGTPYRMLKSLKRYATLGGLPAPKSTSYNELTVGDDVNNCGNAFDVEEQLDVEAGYTTAPGAKHLLVGGDGCNLKYGGVQALLDAELAVLDGSGSAPFATIESNSWGLTGEAATSALTTAMHSILVRAAAEGVGMYFSSGDNPGLSQPADDSLAISVGGTSLGIGAKDQRLFETGWSNEELDLDGKKYDNEGIGRSAAGGGASLLYAQPAYQAGVVPKKVAIPPSGDSTQPRRTVPDLSAVADAYTGIQQVDVEQTDKGKDFYDIFPDGGTSLSSPLVAGIMADVQQGGVRLGFVNPTLYSLAGTAAWHDTLAVTKSTPASRSAVYCPPTSELCWEGLETLDSQDRVYTDQSTTKGYDTMTGLGTPNGQTFINALRTAATQAP</sequence>
<feature type="signal peptide" evidence="8">
    <location>
        <begin position="1"/>
        <end position="31"/>
    </location>
</feature>
<keyword evidence="7" id="KW-0865">Zymogen</keyword>
<feature type="domain" description="Peptidase S53" evidence="9">
    <location>
        <begin position="254"/>
        <end position="659"/>
    </location>
</feature>
<dbReference type="AlphaFoldDB" id="A0A917W3H0"/>
<keyword evidence="3" id="KW-0479">Metal-binding</keyword>
<dbReference type="GO" id="GO:0006508">
    <property type="term" value="P:proteolysis"/>
    <property type="evidence" value="ECO:0007669"/>
    <property type="project" value="UniProtKB-KW"/>
</dbReference>
<keyword evidence="8" id="KW-0732">Signal</keyword>
<evidence type="ECO:0000256" key="1">
    <source>
        <dbReference type="ARBA" id="ARBA00001913"/>
    </source>
</evidence>
<reference evidence="10" key="1">
    <citation type="journal article" date="2014" name="Int. J. Syst. Evol. Microbiol.">
        <title>Complete genome sequence of Corynebacterium casei LMG S-19264T (=DSM 44701T), isolated from a smear-ripened cheese.</title>
        <authorList>
            <consortium name="US DOE Joint Genome Institute (JGI-PGF)"/>
            <person name="Walter F."/>
            <person name="Albersmeier A."/>
            <person name="Kalinowski J."/>
            <person name="Ruckert C."/>
        </authorList>
    </citation>
    <scope>NUCLEOTIDE SEQUENCE</scope>
    <source>
        <strain evidence="10">CGMCC 4.7306</strain>
    </source>
</reference>
<evidence type="ECO:0000313" key="10">
    <source>
        <dbReference type="EMBL" id="GGL58145.1"/>
    </source>
</evidence>
<dbReference type="EMBL" id="BMMZ01000003">
    <property type="protein sequence ID" value="GGL58145.1"/>
    <property type="molecule type" value="Genomic_DNA"/>
</dbReference>
<dbReference type="Pfam" id="PF00082">
    <property type="entry name" value="Peptidase_S8"/>
    <property type="match status" value="1"/>
</dbReference>
<accession>A0A917W3H0</accession>
<keyword evidence="2 10" id="KW-0645">Protease</keyword>
<evidence type="ECO:0000259" key="9">
    <source>
        <dbReference type="PROSITE" id="PS51695"/>
    </source>
</evidence>
<keyword evidence="6" id="KW-0106">Calcium</keyword>
<keyword evidence="4" id="KW-0378">Hydrolase</keyword>
<comment type="cofactor">
    <cofactor evidence="1">
        <name>Ca(2+)</name>
        <dbReference type="ChEBI" id="CHEBI:29108"/>
    </cofactor>
</comment>
<dbReference type="GO" id="GO:0046872">
    <property type="term" value="F:metal ion binding"/>
    <property type="evidence" value="ECO:0007669"/>
    <property type="project" value="UniProtKB-KW"/>
</dbReference>
<dbReference type="GO" id="GO:0008240">
    <property type="term" value="F:tripeptidyl-peptidase activity"/>
    <property type="evidence" value="ECO:0007669"/>
    <property type="project" value="TreeGrafter"/>
</dbReference>
<dbReference type="PROSITE" id="PS51257">
    <property type="entry name" value="PROKAR_LIPOPROTEIN"/>
    <property type="match status" value="1"/>
</dbReference>
<dbReference type="InterPro" id="IPR050819">
    <property type="entry name" value="Tripeptidyl-peptidase_I"/>
</dbReference>